<dbReference type="EMBL" id="JABKKJ010000014">
    <property type="protein sequence ID" value="NPE25610.1"/>
    <property type="molecule type" value="Genomic_DNA"/>
</dbReference>
<reference evidence="3 4" key="1">
    <citation type="submission" date="2020-05" db="EMBL/GenBank/DDBJ databases">
        <title>Distinct polysaccharide utilization as determinants for interspecies competition between intestinal Prevotella spp.</title>
        <authorList>
            <person name="Galvez E.J.C."/>
            <person name="Iljazovic A."/>
            <person name="Strowig T."/>
        </authorList>
    </citation>
    <scope>NUCLEOTIDE SEQUENCE [LARGE SCALE GENOMIC DNA]</scope>
    <source>
        <strain evidence="3 4">PCHR</strain>
    </source>
</reference>
<dbReference type="Pfam" id="PF02350">
    <property type="entry name" value="Epimerase_2"/>
    <property type="match status" value="1"/>
</dbReference>
<sequence>MLNICIVVGARPNFMKVAPIIWAVNKAQASGREIGYKLVYAGSENDPTLEPSLFDDLMISRPDIFLGIDSISLNEITGRVMQEFEKYLETNPTDVVIVVDDLASTMAAAIVTKKQGVTLAHLVAGTRSFDIKMPKEINRLVIDGLSDLLFTAGMGSNSNVSREGAEISHVYMVGNILMDTLRFNRSRLVRPSFFDDMGLSVGNYLVFTLNRKALLADIDNIRAMIRSVDASAGDVPVIAPLRNMARDVVESMSGELKNIRIVPPLSYLEFGYVTANAKGVITDSGNVAEEATFNGVPCITLNSYTEHIETVKTGSNVLVGEDAGRLGNAVSDMVSGKWKKCALPERWDGRTAERIVQILTESI</sequence>
<evidence type="ECO:0000313" key="3">
    <source>
        <dbReference type="EMBL" id="NPE25610.1"/>
    </source>
</evidence>
<evidence type="ECO:0000313" key="4">
    <source>
        <dbReference type="Proteomes" id="UP000820977"/>
    </source>
</evidence>
<keyword evidence="4" id="KW-1185">Reference proteome</keyword>
<evidence type="ECO:0000256" key="1">
    <source>
        <dbReference type="RuleBase" id="RU003513"/>
    </source>
</evidence>
<protein>
    <submittedName>
        <fullName evidence="3">UDP-N-acetyl glucosamine 2-epimerase</fullName>
    </submittedName>
</protein>
<dbReference type="SUPFAM" id="SSF53756">
    <property type="entry name" value="UDP-Glycosyltransferase/glycogen phosphorylase"/>
    <property type="match status" value="1"/>
</dbReference>
<dbReference type="PANTHER" id="PTHR43174">
    <property type="entry name" value="UDP-N-ACETYLGLUCOSAMINE 2-EPIMERASE"/>
    <property type="match status" value="1"/>
</dbReference>
<dbReference type="Gene3D" id="3.40.50.2000">
    <property type="entry name" value="Glycogen Phosphorylase B"/>
    <property type="match status" value="2"/>
</dbReference>
<feature type="domain" description="UDP-N-acetylglucosamine 2-epimerase" evidence="2">
    <location>
        <begin position="33"/>
        <end position="359"/>
    </location>
</feature>
<keyword evidence="1" id="KW-0413">Isomerase</keyword>
<name>A0ABX2B6K0_9BACT</name>
<evidence type="ECO:0000259" key="2">
    <source>
        <dbReference type="Pfam" id="PF02350"/>
    </source>
</evidence>
<comment type="similarity">
    <text evidence="1">Belongs to the UDP-N-acetylglucosamine 2-epimerase family.</text>
</comment>
<comment type="caution">
    <text evidence="3">The sequence shown here is derived from an EMBL/GenBank/DDBJ whole genome shotgun (WGS) entry which is preliminary data.</text>
</comment>
<dbReference type="InterPro" id="IPR003331">
    <property type="entry name" value="UDP_GlcNAc_Epimerase_2_dom"/>
</dbReference>
<dbReference type="Proteomes" id="UP000820977">
    <property type="component" value="Unassembled WGS sequence"/>
</dbReference>
<dbReference type="CDD" id="cd03786">
    <property type="entry name" value="GTB_UDP-GlcNAc_2-Epimerase"/>
    <property type="match status" value="1"/>
</dbReference>
<gene>
    <name evidence="3" type="ORF">HPS54_08815</name>
</gene>
<proteinExistence type="inferred from homology"/>
<organism evidence="3 4">
    <name type="scientific">Xylanibacter caecicola</name>
    <dbReference type="NCBI Taxonomy" id="2736294"/>
    <lineage>
        <taxon>Bacteria</taxon>
        <taxon>Pseudomonadati</taxon>
        <taxon>Bacteroidota</taxon>
        <taxon>Bacteroidia</taxon>
        <taxon>Bacteroidales</taxon>
        <taxon>Prevotellaceae</taxon>
        <taxon>Xylanibacter</taxon>
    </lineage>
</organism>
<accession>A0ABX2B6K0</accession>
<dbReference type="InterPro" id="IPR029767">
    <property type="entry name" value="WecB-like"/>
</dbReference>
<dbReference type="PANTHER" id="PTHR43174:SF1">
    <property type="entry name" value="UDP-N-ACETYLGLUCOSAMINE 2-EPIMERASE"/>
    <property type="match status" value="1"/>
</dbReference>